<reference evidence="1 2" key="2">
    <citation type="submission" date="2017-10" db="EMBL/GenBank/DDBJ databases">
        <title>Extensive intraspecific genome diversity in a model arbuscular mycorrhizal fungus.</title>
        <authorList>
            <person name="Chen E.C.H."/>
            <person name="Morin E."/>
            <person name="Baudet D."/>
            <person name="Noel J."/>
            <person name="Ndikumana S."/>
            <person name="Charron P."/>
            <person name="St-Onge C."/>
            <person name="Giorgi J."/>
            <person name="Grigoriev I.V."/>
            <person name="Roux C."/>
            <person name="Martin F.M."/>
            <person name="Corradi N."/>
        </authorList>
    </citation>
    <scope>NUCLEOTIDE SEQUENCE [LARGE SCALE GENOMIC DNA]</scope>
    <source>
        <strain evidence="1 2">C2</strain>
    </source>
</reference>
<dbReference type="AlphaFoldDB" id="A0A2N1N2L7"/>
<evidence type="ECO:0000313" key="2">
    <source>
        <dbReference type="Proteomes" id="UP000233469"/>
    </source>
</evidence>
<accession>A0A2N1N2L7</accession>
<organism evidence="1 2">
    <name type="scientific">Rhizophagus irregularis</name>
    <dbReference type="NCBI Taxonomy" id="588596"/>
    <lineage>
        <taxon>Eukaryota</taxon>
        <taxon>Fungi</taxon>
        <taxon>Fungi incertae sedis</taxon>
        <taxon>Mucoromycota</taxon>
        <taxon>Glomeromycotina</taxon>
        <taxon>Glomeromycetes</taxon>
        <taxon>Glomerales</taxon>
        <taxon>Glomeraceae</taxon>
        <taxon>Rhizophagus</taxon>
    </lineage>
</organism>
<dbReference type="VEuPathDB" id="FungiDB:RhiirA1_516487"/>
<protein>
    <submittedName>
        <fullName evidence="1">Uncharacterized protein</fullName>
    </submittedName>
</protein>
<dbReference type="EMBL" id="LLXL01000876">
    <property type="protein sequence ID" value="PKK68163.1"/>
    <property type="molecule type" value="Genomic_DNA"/>
</dbReference>
<evidence type="ECO:0000313" key="1">
    <source>
        <dbReference type="EMBL" id="PKK68163.1"/>
    </source>
</evidence>
<proteinExistence type="predicted"/>
<dbReference type="Proteomes" id="UP000233469">
    <property type="component" value="Unassembled WGS sequence"/>
</dbReference>
<gene>
    <name evidence="1" type="ORF">RhiirC2_867437</name>
</gene>
<name>A0A2N1N2L7_9GLOM</name>
<comment type="caution">
    <text evidence="1">The sequence shown here is derived from an EMBL/GenBank/DDBJ whole genome shotgun (WGS) entry which is preliminary data.</text>
</comment>
<sequence length="110" mass="12493">MAMNFYILDNNGNYKSGESFGPEFVNINLFRKNSTSLGVKETGNKLEFLLKPLLRLNNQGAEYDNPVIESTKPAVNEVIDSSINFITIKYAIRNHLSQENIQSQLQGYFN</sequence>
<reference evidence="1 2" key="1">
    <citation type="submission" date="2016-04" db="EMBL/GenBank/DDBJ databases">
        <title>Genome analyses suggest a sexual origin of heterokaryosis in a supposedly ancient asexual fungus.</title>
        <authorList>
            <person name="Ropars J."/>
            <person name="Sedzielewska K."/>
            <person name="Noel J."/>
            <person name="Charron P."/>
            <person name="Farinelli L."/>
            <person name="Marton T."/>
            <person name="Kruger M."/>
            <person name="Pelin A."/>
            <person name="Brachmann A."/>
            <person name="Corradi N."/>
        </authorList>
    </citation>
    <scope>NUCLEOTIDE SEQUENCE [LARGE SCALE GENOMIC DNA]</scope>
    <source>
        <strain evidence="1 2">C2</strain>
    </source>
</reference>